<name>A0ABP8CZ52_9ACTN</name>
<dbReference type="GO" id="GO:0016787">
    <property type="term" value="F:hydrolase activity"/>
    <property type="evidence" value="ECO:0007669"/>
    <property type="project" value="UniProtKB-KW"/>
</dbReference>
<dbReference type="Gene3D" id="3.40.710.10">
    <property type="entry name" value="DD-peptidase/beta-lactamase superfamily"/>
    <property type="match status" value="1"/>
</dbReference>
<evidence type="ECO:0000259" key="1">
    <source>
        <dbReference type="Pfam" id="PF00144"/>
    </source>
</evidence>
<dbReference type="InterPro" id="IPR052907">
    <property type="entry name" value="Beta-lactamase/esterase"/>
</dbReference>
<keyword evidence="3" id="KW-1185">Reference proteome</keyword>
<dbReference type="Proteomes" id="UP001500620">
    <property type="component" value="Unassembled WGS sequence"/>
</dbReference>
<dbReference type="InterPro" id="IPR001466">
    <property type="entry name" value="Beta-lactam-related"/>
</dbReference>
<sequence length="421" mass="45454">MPKLYRRLMLKVDVPPDLIGGDVDEGYGPVADAFRRNFTERGEIGAACAVYQNGKKVVDLWGGYRDGRTRTPWEEDTLVTVFSTTKGVSGLALALAHSRGWIDHDSPVAAYWPEFAQAGKETVTVRQLLAHQAGLAAIDRPLTVTDLADLDVVAAALAEQRPAWTPGTRHGYHAISLGWYEGELIRRVDPQGRTLGRFFAEEIAAPLGLQFHIGVPSSVDPARIATVHGFKPAEMLLHMGTMPRGFVLGFLNPRSVTARSFANPKVLSQTGNYNLPEVRALELPAANGTGEPRAIARAYGEAATGGAALGLRPATLQALIRPAEPPTEGLADVVLRVDTIFSLGYVKPFPRLRFGASGNQAFGTPGAGGSFGFADPETGVGFAYAMNRAGFHLWDDPRELALREALFRTVLGERTQHPDPR</sequence>
<keyword evidence="2" id="KW-0378">Hydrolase</keyword>
<evidence type="ECO:0000313" key="3">
    <source>
        <dbReference type="Proteomes" id="UP001500620"/>
    </source>
</evidence>
<accession>A0ABP8CZ52</accession>
<dbReference type="InterPro" id="IPR012338">
    <property type="entry name" value="Beta-lactam/transpept-like"/>
</dbReference>
<dbReference type="PANTHER" id="PTHR43319:SF3">
    <property type="entry name" value="BETA-LACTAMASE-RELATED DOMAIN-CONTAINING PROTEIN"/>
    <property type="match status" value="1"/>
</dbReference>
<gene>
    <name evidence="2" type="ORF">GCM10022255_011470</name>
</gene>
<comment type="caution">
    <text evidence="2">The sequence shown here is derived from an EMBL/GenBank/DDBJ whole genome shotgun (WGS) entry which is preliminary data.</text>
</comment>
<organism evidence="2 3">
    <name type="scientific">Dactylosporangium darangshiense</name>
    <dbReference type="NCBI Taxonomy" id="579108"/>
    <lineage>
        <taxon>Bacteria</taxon>
        <taxon>Bacillati</taxon>
        <taxon>Actinomycetota</taxon>
        <taxon>Actinomycetes</taxon>
        <taxon>Micromonosporales</taxon>
        <taxon>Micromonosporaceae</taxon>
        <taxon>Dactylosporangium</taxon>
    </lineage>
</organism>
<proteinExistence type="predicted"/>
<dbReference type="SUPFAM" id="SSF56601">
    <property type="entry name" value="beta-lactamase/transpeptidase-like"/>
    <property type="match status" value="1"/>
</dbReference>
<dbReference type="Pfam" id="PF00144">
    <property type="entry name" value="Beta-lactamase"/>
    <property type="match status" value="1"/>
</dbReference>
<protein>
    <submittedName>
        <fullName evidence="2">Serine hydrolase domain-containing protein</fullName>
    </submittedName>
</protein>
<dbReference type="PANTHER" id="PTHR43319">
    <property type="entry name" value="BETA-LACTAMASE-RELATED"/>
    <property type="match status" value="1"/>
</dbReference>
<dbReference type="EMBL" id="BAABAT010000002">
    <property type="protein sequence ID" value="GAA4245187.1"/>
    <property type="molecule type" value="Genomic_DNA"/>
</dbReference>
<reference evidence="3" key="1">
    <citation type="journal article" date="2019" name="Int. J. Syst. Evol. Microbiol.">
        <title>The Global Catalogue of Microorganisms (GCM) 10K type strain sequencing project: providing services to taxonomists for standard genome sequencing and annotation.</title>
        <authorList>
            <consortium name="The Broad Institute Genomics Platform"/>
            <consortium name="The Broad Institute Genome Sequencing Center for Infectious Disease"/>
            <person name="Wu L."/>
            <person name="Ma J."/>
        </authorList>
    </citation>
    <scope>NUCLEOTIDE SEQUENCE [LARGE SCALE GENOMIC DNA]</scope>
    <source>
        <strain evidence="3">JCM 17441</strain>
    </source>
</reference>
<evidence type="ECO:0000313" key="2">
    <source>
        <dbReference type="EMBL" id="GAA4245187.1"/>
    </source>
</evidence>
<feature type="domain" description="Beta-lactamase-related" evidence="1">
    <location>
        <begin position="34"/>
        <end position="391"/>
    </location>
</feature>